<feature type="compositionally biased region" description="Polar residues" evidence="1">
    <location>
        <begin position="1"/>
        <end position="27"/>
    </location>
</feature>
<organism evidence="2 3">
    <name type="scientific">Allomyces macrogynus (strain ATCC 38327)</name>
    <name type="common">Allomyces javanicus var. macrogynus</name>
    <dbReference type="NCBI Taxonomy" id="578462"/>
    <lineage>
        <taxon>Eukaryota</taxon>
        <taxon>Fungi</taxon>
        <taxon>Fungi incertae sedis</taxon>
        <taxon>Blastocladiomycota</taxon>
        <taxon>Blastocladiomycetes</taxon>
        <taxon>Blastocladiales</taxon>
        <taxon>Blastocladiaceae</taxon>
        <taxon>Allomyces</taxon>
    </lineage>
</organism>
<proteinExistence type="predicted"/>
<evidence type="ECO:0000313" key="2">
    <source>
        <dbReference type="EMBL" id="KNE65535.1"/>
    </source>
</evidence>
<gene>
    <name evidence="2" type="ORF">AMAG_19484</name>
</gene>
<dbReference type="EMBL" id="GG745347">
    <property type="protein sequence ID" value="KNE65535.1"/>
    <property type="molecule type" value="Genomic_DNA"/>
</dbReference>
<feature type="region of interest" description="Disordered" evidence="1">
    <location>
        <begin position="1"/>
        <end position="91"/>
    </location>
</feature>
<keyword evidence="3" id="KW-1185">Reference proteome</keyword>
<reference evidence="2 3" key="1">
    <citation type="submission" date="2009-11" db="EMBL/GenBank/DDBJ databases">
        <title>Annotation of Allomyces macrogynus ATCC 38327.</title>
        <authorList>
            <consortium name="The Broad Institute Genome Sequencing Platform"/>
            <person name="Russ C."/>
            <person name="Cuomo C."/>
            <person name="Burger G."/>
            <person name="Gray M.W."/>
            <person name="Holland P.W.H."/>
            <person name="King N."/>
            <person name="Lang F.B.F."/>
            <person name="Roger A.J."/>
            <person name="Ruiz-Trillo I."/>
            <person name="Young S.K."/>
            <person name="Zeng Q."/>
            <person name="Gargeya S."/>
            <person name="Fitzgerald M."/>
            <person name="Haas B."/>
            <person name="Abouelleil A."/>
            <person name="Alvarado L."/>
            <person name="Arachchi H.M."/>
            <person name="Berlin A."/>
            <person name="Chapman S.B."/>
            <person name="Gearin G."/>
            <person name="Goldberg J."/>
            <person name="Griggs A."/>
            <person name="Gujja S."/>
            <person name="Hansen M."/>
            <person name="Heiman D."/>
            <person name="Howarth C."/>
            <person name="Larimer J."/>
            <person name="Lui A."/>
            <person name="MacDonald P.J.P."/>
            <person name="McCowen C."/>
            <person name="Montmayeur A."/>
            <person name="Murphy C."/>
            <person name="Neiman D."/>
            <person name="Pearson M."/>
            <person name="Priest M."/>
            <person name="Roberts A."/>
            <person name="Saif S."/>
            <person name="Shea T."/>
            <person name="Sisk P."/>
            <person name="Stolte C."/>
            <person name="Sykes S."/>
            <person name="Wortman J."/>
            <person name="Nusbaum C."/>
            <person name="Birren B."/>
        </authorList>
    </citation>
    <scope>NUCLEOTIDE SEQUENCE [LARGE SCALE GENOMIC DNA]</scope>
    <source>
        <strain evidence="2 3">ATCC 38327</strain>
    </source>
</reference>
<protein>
    <submittedName>
        <fullName evidence="2">Uncharacterized protein</fullName>
    </submittedName>
</protein>
<name>A0A0L0ST28_ALLM3</name>
<dbReference type="VEuPathDB" id="FungiDB:AMAG_19484"/>
<accession>A0A0L0ST28</accession>
<dbReference type="AlphaFoldDB" id="A0A0L0ST28"/>
<evidence type="ECO:0000256" key="1">
    <source>
        <dbReference type="SAM" id="MobiDB-lite"/>
    </source>
</evidence>
<dbReference type="Proteomes" id="UP000054350">
    <property type="component" value="Unassembled WGS sequence"/>
</dbReference>
<reference evidence="3" key="2">
    <citation type="submission" date="2009-11" db="EMBL/GenBank/DDBJ databases">
        <title>The Genome Sequence of Allomyces macrogynus strain ATCC 38327.</title>
        <authorList>
            <consortium name="The Broad Institute Genome Sequencing Platform"/>
            <person name="Russ C."/>
            <person name="Cuomo C."/>
            <person name="Shea T."/>
            <person name="Young S.K."/>
            <person name="Zeng Q."/>
            <person name="Koehrsen M."/>
            <person name="Haas B."/>
            <person name="Borodovsky M."/>
            <person name="Guigo R."/>
            <person name="Alvarado L."/>
            <person name="Berlin A."/>
            <person name="Borenstein D."/>
            <person name="Chen Z."/>
            <person name="Engels R."/>
            <person name="Freedman E."/>
            <person name="Gellesch M."/>
            <person name="Goldberg J."/>
            <person name="Griggs A."/>
            <person name="Gujja S."/>
            <person name="Heiman D."/>
            <person name="Hepburn T."/>
            <person name="Howarth C."/>
            <person name="Jen D."/>
            <person name="Larson L."/>
            <person name="Lewis B."/>
            <person name="Mehta T."/>
            <person name="Park D."/>
            <person name="Pearson M."/>
            <person name="Roberts A."/>
            <person name="Saif S."/>
            <person name="Shenoy N."/>
            <person name="Sisk P."/>
            <person name="Stolte C."/>
            <person name="Sykes S."/>
            <person name="Walk T."/>
            <person name="White J."/>
            <person name="Yandava C."/>
            <person name="Burger G."/>
            <person name="Gray M.W."/>
            <person name="Holland P.W.H."/>
            <person name="King N."/>
            <person name="Lang F.B.F."/>
            <person name="Roger A.J."/>
            <person name="Ruiz-Trillo I."/>
            <person name="Lander E."/>
            <person name="Nusbaum C."/>
        </authorList>
    </citation>
    <scope>NUCLEOTIDE SEQUENCE [LARGE SCALE GENOMIC DNA]</scope>
    <source>
        <strain evidence="3">ATCC 38327</strain>
    </source>
</reference>
<sequence>MNLPSPSQRGQLAPPTGSTTTIASSSPDLPPVRNVSWRRARDAIMMPWSTDRRDAGTATRTPPAQESSVDASLLAVAPTRRLARPDHAWHA</sequence>
<evidence type="ECO:0000313" key="3">
    <source>
        <dbReference type="Proteomes" id="UP000054350"/>
    </source>
</evidence>